<dbReference type="EMBL" id="CP017641">
    <property type="protein sequence ID" value="APZ95632.1"/>
    <property type="molecule type" value="Genomic_DNA"/>
</dbReference>
<gene>
    <name evidence="1" type="ORF">Fuma_05291</name>
</gene>
<proteinExistence type="predicted"/>
<protein>
    <submittedName>
        <fullName evidence="1">Uncharacterized protein</fullName>
    </submittedName>
</protein>
<dbReference type="AlphaFoldDB" id="A0A1P8WNK0"/>
<dbReference type="STRING" id="1891926.Fuma_05291"/>
<name>A0A1P8WNK0_9PLAN</name>
<dbReference type="KEGG" id="fmr:Fuma_05291"/>
<reference evidence="1 2" key="1">
    <citation type="journal article" date="2016" name="Front. Microbiol.">
        <title>Fuerstia marisgermanicae gen. nov., sp. nov., an Unusual Member of the Phylum Planctomycetes from the German Wadden Sea.</title>
        <authorList>
            <person name="Kohn T."/>
            <person name="Heuer A."/>
            <person name="Jogler M."/>
            <person name="Vollmers J."/>
            <person name="Boedeker C."/>
            <person name="Bunk B."/>
            <person name="Rast P."/>
            <person name="Borchert D."/>
            <person name="Glockner I."/>
            <person name="Freese H.M."/>
            <person name="Klenk H.P."/>
            <person name="Overmann J."/>
            <person name="Kaster A.K."/>
            <person name="Rohde M."/>
            <person name="Wiegand S."/>
            <person name="Jogler C."/>
        </authorList>
    </citation>
    <scope>NUCLEOTIDE SEQUENCE [LARGE SCALE GENOMIC DNA]</scope>
    <source>
        <strain evidence="1 2">NH11</strain>
    </source>
</reference>
<keyword evidence="2" id="KW-1185">Reference proteome</keyword>
<evidence type="ECO:0000313" key="1">
    <source>
        <dbReference type="EMBL" id="APZ95632.1"/>
    </source>
</evidence>
<accession>A0A1P8WNK0</accession>
<organism evidence="1 2">
    <name type="scientific">Fuerstiella marisgermanici</name>
    <dbReference type="NCBI Taxonomy" id="1891926"/>
    <lineage>
        <taxon>Bacteria</taxon>
        <taxon>Pseudomonadati</taxon>
        <taxon>Planctomycetota</taxon>
        <taxon>Planctomycetia</taxon>
        <taxon>Planctomycetales</taxon>
        <taxon>Planctomycetaceae</taxon>
        <taxon>Fuerstiella</taxon>
    </lineage>
</organism>
<sequence>MLHTTYYPFRPKVPMLQLSSIVPFLTIDRATRLAHRETVAYGKVKMHPHHRRWKRYVYYDRLHAIRRAATSGALTRADSAAILSAESERKTDFRRHARQRQGRKRQRTSVRVTLMPAGKWSRQRHRRTMAATTCLDRRVYVALCGTGRFFPFSSTATNVKFASVTLNRVSGDSICRSTGLTHVSRCRVIDVLPMRPIFP</sequence>
<evidence type="ECO:0000313" key="2">
    <source>
        <dbReference type="Proteomes" id="UP000187735"/>
    </source>
</evidence>
<dbReference type="Proteomes" id="UP000187735">
    <property type="component" value="Chromosome"/>
</dbReference>